<organism evidence="4 5">
    <name type="scientific">Tieghemostelium lacteum</name>
    <name type="common">Slime mold</name>
    <name type="synonym">Dictyostelium lacteum</name>
    <dbReference type="NCBI Taxonomy" id="361077"/>
    <lineage>
        <taxon>Eukaryota</taxon>
        <taxon>Amoebozoa</taxon>
        <taxon>Evosea</taxon>
        <taxon>Eumycetozoa</taxon>
        <taxon>Dictyostelia</taxon>
        <taxon>Dictyosteliales</taxon>
        <taxon>Raperosteliaceae</taxon>
        <taxon>Tieghemostelium</taxon>
    </lineage>
</organism>
<dbReference type="AlphaFoldDB" id="A0A152A304"/>
<dbReference type="EMBL" id="LODT01000013">
    <property type="protein sequence ID" value="KYR00590.1"/>
    <property type="molecule type" value="Genomic_DNA"/>
</dbReference>
<dbReference type="InterPro" id="IPR036065">
    <property type="entry name" value="BolA-like_sf"/>
</dbReference>
<evidence type="ECO:0000256" key="1">
    <source>
        <dbReference type="ARBA" id="ARBA00005578"/>
    </source>
</evidence>
<feature type="region of interest" description="Disordered" evidence="3">
    <location>
        <begin position="92"/>
        <end position="113"/>
    </location>
</feature>
<dbReference type="InterPro" id="IPR002634">
    <property type="entry name" value="BolA"/>
</dbReference>
<dbReference type="PANTHER" id="PTHR46229">
    <property type="entry name" value="BOLA TRANSCRIPTION REGULATOR"/>
    <property type="match status" value="1"/>
</dbReference>
<dbReference type="InterPro" id="IPR050961">
    <property type="entry name" value="BolA/IbaG_stress_morph_reg"/>
</dbReference>
<dbReference type="SUPFAM" id="SSF82657">
    <property type="entry name" value="BolA-like"/>
    <property type="match status" value="1"/>
</dbReference>
<dbReference type="FunCoup" id="A0A152A304">
    <property type="interactions" value="19"/>
</dbReference>
<dbReference type="Gene3D" id="3.30.300.90">
    <property type="entry name" value="BolA-like"/>
    <property type="match status" value="1"/>
</dbReference>
<name>A0A152A304_TIELA</name>
<sequence length="113" mass="12709">MTSSGPIEQDITSILQREFQPIYLDVKNESYMHNVPKGSESHFKVYIVSEKFNGIMMIEQHRLVNTVLHAYLSSGKIHALSITSKTPTQWEKIKGDQQSLNSKSPPCIGGFGK</sequence>
<reference evidence="4 5" key="1">
    <citation type="submission" date="2015-12" db="EMBL/GenBank/DDBJ databases">
        <title>Dictyostelia acquired genes for synthesis and detection of signals that induce cell-type specialization by lateral gene transfer from prokaryotes.</title>
        <authorList>
            <person name="Gloeckner G."/>
            <person name="Schaap P."/>
        </authorList>
    </citation>
    <scope>NUCLEOTIDE SEQUENCE [LARGE SCALE GENOMIC DNA]</scope>
    <source>
        <strain evidence="4 5">TK</strain>
    </source>
</reference>
<dbReference type="FunFam" id="3.30.300.90:FF:000001">
    <property type="entry name" value="Transcriptional regulator BolA"/>
    <property type="match status" value="1"/>
</dbReference>
<keyword evidence="5" id="KW-1185">Reference proteome</keyword>
<evidence type="ECO:0000256" key="3">
    <source>
        <dbReference type="SAM" id="MobiDB-lite"/>
    </source>
</evidence>
<evidence type="ECO:0000256" key="2">
    <source>
        <dbReference type="RuleBase" id="RU003860"/>
    </source>
</evidence>
<dbReference type="Proteomes" id="UP000076078">
    <property type="component" value="Unassembled WGS sequence"/>
</dbReference>
<dbReference type="Pfam" id="PF01722">
    <property type="entry name" value="BolA"/>
    <property type="match status" value="1"/>
</dbReference>
<dbReference type="PANTHER" id="PTHR46229:SF3">
    <property type="entry name" value="BOLA-LIKE PROTEIN DDB_G0274169"/>
    <property type="match status" value="1"/>
</dbReference>
<dbReference type="InParanoid" id="A0A152A304"/>
<dbReference type="GO" id="GO:0005739">
    <property type="term" value="C:mitochondrion"/>
    <property type="evidence" value="ECO:0007669"/>
    <property type="project" value="TreeGrafter"/>
</dbReference>
<protein>
    <submittedName>
        <fullName evidence="4">BolA family protein</fullName>
    </submittedName>
</protein>
<proteinExistence type="inferred from homology"/>
<dbReference type="PIRSF" id="PIRSF003113">
    <property type="entry name" value="BolA"/>
    <property type="match status" value="1"/>
</dbReference>
<evidence type="ECO:0000313" key="5">
    <source>
        <dbReference type="Proteomes" id="UP000076078"/>
    </source>
</evidence>
<dbReference type="OMA" id="QTHFKAV"/>
<evidence type="ECO:0000313" key="4">
    <source>
        <dbReference type="EMBL" id="KYR00590.1"/>
    </source>
</evidence>
<accession>A0A152A304</accession>
<gene>
    <name evidence="4" type="ORF">DLAC_02609</name>
</gene>
<comment type="similarity">
    <text evidence="1 2">Belongs to the BolA/IbaG family.</text>
</comment>
<dbReference type="OrthoDB" id="4983at2759"/>
<dbReference type="STRING" id="361077.A0A152A304"/>
<dbReference type="GO" id="GO:1990229">
    <property type="term" value="C:iron-sulfur cluster assembly complex"/>
    <property type="evidence" value="ECO:0007669"/>
    <property type="project" value="UniProtKB-ARBA"/>
</dbReference>
<comment type="caution">
    <text evidence="4">The sequence shown here is derived from an EMBL/GenBank/DDBJ whole genome shotgun (WGS) entry which is preliminary data.</text>
</comment>